<reference evidence="2" key="2">
    <citation type="journal article" date="2023" name="Science">
        <title>Genomic signatures of disease resistance in endangered staghorn corals.</title>
        <authorList>
            <person name="Vollmer S.V."/>
            <person name="Selwyn J.D."/>
            <person name="Despard B.A."/>
            <person name="Roesel C.L."/>
        </authorList>
    </citation>
    <scope>NUCLEOTIDE SEQUENCE</scope>
    <source>
        <strain evidence="2">K2</strain>
    </source>
</reference>
<reference evidence="2" key="1">
    <citation type="journal article" date="2023" name="G3 (Bethesda)">
        <title>Whole genome assembly and annotation of the endangered Caribbean coral Acropora cervicornis.</title>
        <authorList>
            <person name="Selwyn J.D."/>
            <person name="Vollmer S.V."/>
        </authorList>
    </citation>
    <scope>NUCLEOTIDE SEQUENCE</scope>
    <source>
        <strain evidence="2">K2</strain>
    </source>
</reference>
<name>A0AAD9QVJ9_ACRCE</name>
<dbReference type="AlphaFoldDB" id="A0AAD9QVJ9"/>
<accession>A0AAD9QVJ9</accession>
<keyword evidence="1" id="KW-0812">Transmembrane</keyword>
<dbReference type="EMBL" id="JARQWQ010000012">
    <property type="protein sequence ID" value="KAK2568274.1"/>
    <property type="molecule type" value="Genomic_DNA"/>
</dbReference>
<keyword evidence="3" id="KW-1185">Reference proteome</keyword>
<comment type="caution">
    <text evidence="2">The sequence shown here is derived from an EMBL/GenBank/DDBJ whole genome shotgun (WGS) entry which is preliminary data.</text>
</comment>
<keyword evidence="1" id="KW-1133">Transmembrane helix</keyword>
<evidence type="ECO:0000313" key="2">
    <source>
        <dbReference type="EMBL" id="KAK2568274.1"/>
    </source>
</evidence>
<evidence type="ECO:0000256" key="1">
    <source>
        <dbReference type="SAM" id="Phobius"/>
    </source>
</evidence>
<dbReference type="Proteomes" id="UP001249851">
    <property type="component" value="Unassembled WGS sequence"/>
</dbReference>
<organism evidence="2 3">
    <name type="scientific">Acropora cervicornis</name>
    <name type="common">Staghorn coral</name>
    <dbReference type="NCBI Taxonomy" id="6130"/>
    <lineage>
        <taxon>Eukaryota</taxon>
        <taxon>Metazoa</taxon>
        <taxon>Cnidaria</taxon>
        <taxon>Anthozoa</taxon>
        <taxon>Hexacorallia</taxon>
        <taxon>Scleractinia</taxon>
        <taxon>Astrocoeniina</taxon>
        <taxon>Acroporidae</taxon>
        <taxon>Acropora</taxon>
    </lineage>
</organism>
<evidence type="ECO:0000313" key="3">
    <source>
        <dbReference type="Proteomes" id="UP001249851"/>
    </source>
</evidence>
<protein>
    <submittedName>
        <fullName evidence="2">Uncharacterized protein</fullName>
    </submittedName>
</protein>
<feature type="transmembrane region" description="Helical" evidence="1">
    <location>
        <begin position="12"/>
        <end position="33"/>
    </location>
</feature>
<keyword evidence="1" id="KW-0472">Membrane</keyword>
<gene>
    <name evidence="2" type="ORF">P5673_007281</name>
</gene>
<sequence length="141" mass="16455">MISNKFLIKLQFFSFAKDYFIIFGTLYAIIAVLTKKSKSIKLIVNERVTFWKSPLQHGVYFVLMYQVSLCNPIYEAEFVILLREKGGFISIIGITDGLLVKYLKSAQITCQMIYDNNFINLLLKNYDKLTMLFLCPKYFSK</sequence>
<proteinExistence type="predicted"/>